<reference evidence="1 2" key="1">
    <citation type="submission" date="2021-08" db="EMBL/GenBank/DDBJ databases">
        <title>Genomic Architecture of Streptomyces flavotricini NGL1 and Streptomyces erythrochromogenes HMS4 With Differential Plant Beneficial attributes and laccase production capabilities.</title>
        <authorList>
            <person name="Salwan R."/>
            <person name="Kaur R."/>
            <person name="Sharma V."/>
        </authorList>
    </citation>
    <scope>NUCLEOTIDE SEQUENCE [LARGE SCALE GENOMIC DNA]</scope>
    <source>
        <strain evidence="1 2">NGL1</strain>
    </source>
</reference>
<proteinExistence type="predicted"/>
<dbReference type="EMBL" id="JAINUL010000001">
    <property type="protein sequence ID" value="MCC0097549.1"/>
    <property type="molecule type" value="Genomic_DNA"/>
</dbReference>
<evidence type="ECO:0000313" key="2">
    <source>
        <dbReference type="Proteomes" id="UP001520654"/>
    </source>
</evidence>
<evidence type="ECO:0000313" key="1">
    <source>
        <dbReference type="EMBL" id="MCC0097549.1"/>
    </source>
</evidence>
<name>A0ABS8E9E6_9ACTN</name>
<comment type="caution">
    <text evidence="1">The sequence shown here is derived from an EMBL/GenBank/DDBJ whole genome shotgun (WGS) entry which is preliminary data.</text>
</comment>
<sequence length="166" mass="17789">MPTTLPVPIEFSLPDGWRSAPPDEVGAPGVAFIALHEHPDDGFTANITVDGDFRPDGATLADMAEESVERLRRAAAESVTVTSRRELGSEASPGLAQRLTLSAVGGGVRRDLVQSHVYLAVLDQEDPHRRAVIRLILTSTTAQEDGVLGDFQEFLRTVSLDTGTEA</sequence>
<dbReference type="RefSeq" id="WP_229338626.1">
    <property type="nucleotide sequence ID" value="NZ_JAINUL010000001.1"/>
</dbReference>
<gene>
    <name evidence="1" type="ORF">K7B10_22745</name>
</gene>
<keyword evidence="2" id="KW-1185">Reference proteome</keyword>
<protein>
    <recommendedName>
        <fullName evidence="3">DUF1795 domain-containing protein</fullName>
    </recommendedName>
</protein>
<dbReference type="Gene3D" id="3.40.1000.10">
    <property type="entry name" value="Mog1/PsbP, alpha/beta/alpha sandwich"/>
    <property type="match status" value="1"/>
</dbReference>
<dbReference type="Proteomes" id="UP001520654">
    <property type="component" value="Unassembled WGS sequence"/>
</dbReference>
<evidence type="ECO:0008006" key="3">
    <source>
        <dbReference type="Google" id="ProtNLM"/>
    </source>
</evidence>
<accession>A0ABS8E9E6</accession>
<organism evidence="1 2">
    <name type="scientific">Streptomyces flavotricini</name>
    <dbReference type="NCBI Taxonomy" id="66888"/>
    <lineage>
        <taxon>Bacteria</taxon>
        <taxon>Bacillati</taxon>
        <taxon>Actinomycetota</taxon>
        <taxon>Actinomycetes</taxon>
        <taxon>Kitasatosporales</taxon>
        <taxon>Streptomycetaceae</taxon>
        <taxon>Streptomyces</taxon>
    </lineage>
</organism>